<organism evidence="2 3">
    <name type="scientific">Caldithrix abyssi DSM 13497</name>
    <dbReference type="NCBI Taxonomy" id="880073"/>
    <lineage>
        <taxon>Bacteria</taxon>
        <taxon>Pseudomonadati</taxon>
        <taxon>Calditrichota</taxon>
        <taxon>Calditrichia</taxon>
        <taxon>Calditrichales</taxon>
        <taxon>Calditrichaceae</taxon>
        <taxon>Caldithrix</taxon>
    </lineage>
</organism>
<keyword evidence="1" id="KW-0472">Membrane</keyword>
<dbReference type="PaxDb" id="880073-Calab_0542"/>
<dbReference type="AlphaFoldDB" id="H1XRN3"/>
<evidence type="ECO:0000256" key="1">
    <source>
        <dbReference type="SAM" id="Phobius"/>
    </source>
</evidence>
<feature type="transmembrane region" description="Helical" evidence="1">
    <location>
        <begin position="54"/>
        <end position="78"/>
    </location>
</feature>
<gene>
    <name evidence="2" type="ORF">Calab_0542</name>
</gene>
<feature type="transmembrane region" description="Helical" evidence="1">
    <location>
        <begin position="215"/>
        <end position="239"/>
    </location>
</feature>
<keyword evidence="1" id="KW-1133">Transmembrane helix</keyword>
<evidence type="ECO:0000313" key="3">
    <source>
        <dbReference type="Proteomes" id="UP000004671"/>
    </source>
</evidence>
<feature type="transmembrane region" description="Helical" evidence="1">
    <location>
        <begin position="12"/>
        <end position="34"/>
    </location>
</feature>
<dbReference type="EMBL" id="CM001402">
    <property type="protein sequence ID" value="EHO40186.1"/>
    <property type="molecule type" value="Genomic_DNA"/>
</dbReference>
<evidence type="ECO:0000313" key="2">
    <source>
        <dbReference type="EMBL" id="EHO40186.1"/>
    </source>
</evidence>
<sequence>MRLSHETLTRQWLYLYAMAFESGLGGYLAGFLYYYNKINVHPGAHFQAQYYDTFILFAGIATMIMLPLVFLFVALKKVEELPRWFQKTRITSYYFLLTLAVMYALYFLNKINFHLKFIELFLAFGMVFLFYQFQKYITEYGFPAWQNFFTTLNMGFGVAKFMFAAWVFIFHVYDLEWWICSLIALELFSIFGRFKALNMIRPETRQTVRLILINYGFVFGARMVIGIFIPLIFCLYQAWSKENVIAISVFFLIMGEMLERFIFIFTAIPDYYEDGY</sequence>
<name>H1XRN3_CALAY</name>
<proteinExistence type="predicted"/>
<keyword evidence="3" id="KW-1185">Reference proteome</keyword>
<accession>H1XRN3</accession>
<feature type="transmembrane region" description="Helical" evidence="1">
    <location>
        <begin position="245"/>
        <end position="268"/>
    </location>
</feature>
<dbReference type="InParanoid" id="H1XRN3"/>
<feature type="transmembrane region" description="Helical" evidence="1">
    <location>
        <begin position="90"/>
        <end position="108"/>
    </location>
</feature>
<reference evidence="2 3" key="1">
    <citation type="submission" date="2011-09" db="EMBL/GenBank/DDBJ databases">
        <title>The permanent draft genome of Caldithrix abyssi DSM 13497.</title>
        <authorList>
            <consortium name="US DOE Joint Genome Institute (JGI-PGF)"/>
            <person name="Lucas S."/>
            <person name="Han J."/>
            <person name="Lapidus A."/>
            <person name="Bruce D."/>
            <person name="Goodwin L."/>
            <person name="Pitluck S."/>
            <person name="Peters L."/>
            <person name="Kyrpides N."/>
            <person name="Mavromatis K."/>
            <person name="Ivanova N."/>
            <person name="Mikhailova N."/>
            <person name="Chertkov O."/>
            <person name="Detter J.C."/>
            <person name="Tapia R."/>
            <person name="Han C."/>
            <person name="Land M."/>
            <person name="Hauser L."/>
            <person name="Markowitz V."/>
            <person name="Cheng J.-F."/>
            <person name="Hugenholtz P."/>
            <person name="Woyke T."/>
            <person name="Wu D."/>
            <person name="Spring S."/>
            <person name="Brambilla E."/>
            <person name="Klenk H.-P."/>
            <person name="Eisen J.A."/>
        </authorList>
    </citation>
    <scope>NUCLEOTIDE SEQUENCE [LARGE SCALE GENOMIC DNA]</scope>
    <source>
        <strain evidence="2 3">DSM 13497</strain>
    </source>
</reference>
<feature type="transmembrane region" description="Helical" evidence="1">
    <location>
        <begin position="114"/>
        <end position="133"/>
    </location>
</feature>
<protein>
    <submittedName>
        <fullName evidence="2">Uncharacterized protein</fullName>
    </submittedName>
</protein>
<feature type="transmembrane region" description="Helical" evidence="1">
    <location>
        <begin position="175"/>
        <end position="194"/>
    </location>
</feature>
<dbReference type="RefSeq" id="WP_006927114.1">
    <property type="nucleotide sequence ID" value="NZ_CM001402.1"/>
</dbReference>
<dbReference type="Proteomes" id="UP000004671">
    <property type="component" value="Chromosome"/>
</dbReference>
<feature type="transmembrane region" description="Helical" evidence="1">
    <location>
        <begin position="145"/>
        <end position="169"/>
    </location>
</feature>
<keyword evidence="1" id="KW-0812">Transmembrane</keyword>
<dbReference type="HOGENOM" id="CLU_1007154_0_0_0"/>